<evidence type="ECO:0000256" key="1">
    <source>
        <dbReference type="ARBA" id="ARBA00010605"/>
    </source>
</evidence>
<dbReference type="PROSITE" id="PS00651">
    <property type="entry name" value="RIBOSOMAL_L9"/>
    <property type="match status" value="1"/>
</dbReference>
<dbReference type="InterPro" id="IPR009027">
    <property type="entry name" value="Ribosomal_bL9/RNase_H1_N"/>
</dbReference>
<evidence type="ECO:0000256" key="3">
    <source>
        <dbReference type="ARBA" id="ARBA00022884"/>
    </source>
</evidence>
<dbReference type="KEGG" id="cpin:CPIN18020_0911"/>
<evidence type="ECO:0000256" key="5">
    <source>
        <dbReference type="ARBA" id="ARBA00023274"/>
    </source>
</evidence>
<proteinExistence type="inferred from homology"/>
<name>A0A1S6U7S1_9BACT</name>
<evidence type="ECO:0000256" key="2">
    <source>
        <dbReference type="ARBA" id="ARBA00022730"/>
    </source>
</evidence>
<evidence type="ECO:0000313" key="9">
    <source>
        <dbReference type="Proteomes" id="UP000190868"/>
    </source>
</evidence>
<dbReference type="GO" id="GO:0005840">
    <property type="term" value="C:ribosome"/>
    <property type="evidence" value="ECO:0007669"/>
    <property type="project" value="UniProtKB-KW"/>
</dbReference>
<dbReference type="RefSeq" id="WP_078423346.1">
    <property type="nucleotide sequence ID" value="NZ_CP017018.1"/>
</dbReference>
<dbReference type="InterPro" id="IPR020594">
    <property type="entry name" value="Ribosomal_bL9_bac/chp"/>
</dbReference>
<evidence type="ECO:0000256" key="4">
    <source>
        <dbReference type="ARBA" id="ARBA00022980"/>
    </source>
</evidence>
<evidence type="ECO:0000313" key="8">
    <source>
        <dbReference type="EMBL" id="AQW87722.1"/>
    </source>
</evidence>
<dbReference type="Gene3D" id="3.10.430.100">
    <property type="entry name" value="Ribosomal protein L9, C-terminal domain"/>
    <property type="match status" value="1"/>
</dbReference>
<evidence type="ECO:0000256" key="6">
    <source>
        <dbReference type="ARBA" id="ARBA00035292"/>
    </source>
</evidence>
<dbReference type="Proteomes" id="UP000190868">
    <property type="component" value="Chromosome"/>
</dbReference>
<dbReference type="Gene3D" id="3.40.5.10">
    <property type="entry name" value="Ribosomal protein L9, N-terminal domain"/>
    <property type="match status" value="1"/>
</dbReference>
<keyword evidence="9" id="KW-1185">Reference proteome</keyword>
<gene>
    <name evidence="7 8" type="primary">rplI</name>
    <name evidence="8" type="ORF">CPIN18021_0914</name>
</gene>
<evidence type="ECO:0000256" key="7">
    <source>
        <dbReference type="HAMAP-Rule" id="MF_00503"/>
    </source>
</evidence>
<dbReference type="InterPro" id="IPR020070">
    <property type="entry name" value="Ribosomal_bL9_N"/>
</dbReference>
<dbReference type="Pfam" id="PF01281">
    <property type="entry name" value="Ribosomal_L9_N"/>
    <property type="match status" value="1"/>
</dbReference>
<keyword evidence="2 7" id="KW-0699">rRNA-binding</keyword>
<dbReference type="GO" id="GO:0019843">
    <property type="term" value="F:rRNA binding"/>
    <property type="evidence" value="ECO:0007669"/>
    <property type="project" value="UniProtKB-UniRule"/>
</dbReference>
<dbReference type="FunFam" id="3.40.5.10:FF:000002">
    <property type="entry name" value="50S ribosomal protein L9"/>
    <property type="match status" value="1"/>
</dbReference>
<dbReference type="GeneID" id="56566550"/>
<reference evidence="9" key="1">
    <citation type="submission" date="2016-09" db="EMBL/GenBank/DDBJ databases">
        <title>Comparative genomics of the Campylobacter concisus group.</title>
        <authorList>
            <person name="Miller W.G."/>
            <person name="Yee E."/>
            <person name="Chapman M.H."/>
            <person name="Huynh S."/>
            <person name="Bono J.L."/>
            <person name="On S.L.W."/>
            <person name="StLeger J."/>
            <person name="Foster G."/>
            <person name="Parker C.T."/>
        </authorList>
    </citation>
    <scope>NUCLEOTIDE SEQUENCE [LARGE SCALE GENOMIC DNA]</scope>
    <source>
        <strain evidence="9">RM18021</strain>
    </source>
</reference>
<comment type="function">
    <text evidence="7">Binds to the 23S rRNA.</text>
</comment>
<dbReference type="GO" id="GO:1990904">
    <property type="term" value="C:ribonucleoprotein complex"/>
    <property type="evidence" value="ECO:0007669"/>
    <property type="project" value="UniProtKB-KW"/>
</dbReference>
<dbReference type="InterPro" id="IPR000244">
    <property type="entry name" value="Ribosomal_bL9"/>
</dbReference>
<dbReference type="SUPFAM" id="SSF55653">
    <property type="entry name" value="Ribosomal protein L9 C-domain"/>
    <property type="match status" value="1"/>
</dbReference>
<dbReference type="Pfam" id="PF03948">
    <property type="entry name" value="Ribosomal_L9_C"/>
    <property type="match status" value="1"/>
</dbReference>
<dbReference type="InterPro" id="IPR036791">
    <property type="entry name" value="Ribosomal_bL9_C_sf"/>
</dbReference>
<dbReference type="InterPro" id="IPR036935">
    <property type="entry name" value="Ribosomal_bL9_N_sf"/>
</dbReference>
<sequence length="149" mass="16418">MKVLLIKDVKGLGKSGEIKEVKDGYGNNFLIGKGLAKSATPDVIRQYEASQKRKAEELKYEIANLEKLKDELEKVTVVVKKPLGANGSLFGSVSKDEIATELESKFHLIVDKKSIEIDHNNLKNAGLYNLNVKLGHSINANLKVEVEGE</sequence>
<organism evidence="8 9">
    <name type="scientific">Campylobacter pinnipediorum subsp. caledonicus</name>
    <dbReference type="NCBI Taxonomy" id="1874362"/>
    <lineage>
        <taxon>Bacteria</taxon>
        <taxon>Pseudomonadati</taxon>
        <taxon>Campylobacterota</taxon>
        <taxon>Epsilonproteobacteria</taxon>
        <taxon>Campylobacterales</taxon>
        <taxon>Campylobacteraceae</taxon>
        <taxon>Campylobacter</taxon>
    </lineage>
</organism>
<dbReference type="PANTHER" id="PTHR21368">
    <property type="entry name" value="50S RIBOSOMAL PROTEIN L9"/>
    <property type="match status" value="1"/>
</dbReference>
<keyword evidence="5 7" id="KW-0687">Ribonucleoprotein</keyword>
<accession>A0A1S6U7S1</accession>
<dbReference type="GO" id="GO:0003735">
    <property type="term" value="F:structural constituent of ribosome"/>
    <property type="evidence" value="ECO:0007669"/>
    <property type="project" value="InterPro"/>
</dbReference>
<comment type="similarity">
    <text evidence="1 7">Belongs to the bacterial ribosomal protein bL9 family.</text>
</comment>
<keyword evidence="4 7" id="KW-0689">Ribosomal protein</keyword>
<dbReference type="GO" id="GO:0006412">
    <property type="term" value="P:translation"/>
    <property type="evidence" value="ECO:0007669"/>
    <property type="project" value="UniProtKB-UniRule"/>
</dbReference>
<dbReference type="InterPro" id="IPR020069">
    <property type="entry name" value="Ribosomal_bL9_C"/>
</dbReference>
<dbReference type="EMBL" id="CP017258">
    <property type="protein sequence ID" value="AQW87722.1"/>
    <property type="molecule type" value="Genomic_DNA"/>
</dbReference>
<protein>
    <recommendedName>
        <fullName evidence="6 7">Large ribosomal subunit protein bL9</fullName>
    </recommendedName>
</protein>
<dbReference type="NCBIfam" id="TIGR00158">
    <property type="entry name" value="L9"/>
    <property type="match status" value="1"/>
</dbReference>
<dbReference type="SUPFAM" id="SSF55658">
    <property type="entry name" value="L9 N-domain-like"/>
    <property type="match status" value="1"/>
</dbReference>
<dbReference type="AlphaFoldDB" id="A0A1S6U7S1"/>
<keyword evidence="3 7" id="KW-0694">RNA-binding</keyword>
<dbReference type="HAMAP" id="MF_00503">
    <property type="entry name" value="Ribosomal_bL9"/>
    <property type="match status" value="1"/>
</dbReference>